<dbReference type="EMBL" id="JBHSDV010000005">
    <property type="protein sequence ID" value="MFC4388955.1"/>
    <property type="molecule type" value="Genomic_DNA"/>
</dbReference>
<feature type="domain" description="Resolvase/invertase-type recombinase catalytic" evidence="1">
    <location>
        <begin position="20"/>
        <end position="167"/>
    </location>
</feature>
<gene>
    <name evidence="3" type="ORF">ACFOZ1_14225</name>
</gene>
<evidence type="ECO:0000259" key="1">
    <source>
        <dbReference type="PROSITE" id="PS51736"/>
    </source>
</evidence>
<dbReference type="InterPro" id="IPR038109">
    <property type="entry name" value="DNA_bind_recomb_sf"/>
</dbReference>
<dbReference type="PANTHER" id="PTHR30461:SF23">
    <property type="entry name" value="DNA RECOMBINASE-RELATED"/>
    <property type="match status" value="1"/>
</dbReference>
<keyword evidence="4" id="KW-1185">Reference proteome</keyword>
<dbReference type="CDD" id="cd00338">
    <property type="entry name" value="Ser_Recombinase"/>
    <property type="match status" value="1"/>
</dbReference>
<dbReference type="Gene3D" id="3.90.1750.20">
    <property type="entry name" value="Putative Large Serine Recombinase, Chain B, Domain 2"/>
    <property type="match status" value="1"/>
</dbReference>
<dbReference type="Pfam" id="PF07508">
    <property type="entry name" value="Recombinase"/>
    <property type="match status" value="1"/>
</dbReference>
<accession>A0ABV8VZB5</accession>
<dbReference type="Proteomes" id="UP001595880">
    <property type="component" value="Unassembled WGS sequence"/>
</dbReference>
<dbReference type="InterPro" id="IPR011109">
    <property type="entry name" value="DNA_bind_recombinase_dom"/>
</dbReference>
<dbReference type="InterPro" id="IPR050639">
    <property type="entry name" value="SSR_resolvase"/>
</dbReference>
<dbReference type="InterPro" id="IPR006119">
    <property type="entry name" value="Resolv_N"/>
</dbReference>
<name>A0ABV8VZB5_9BACI</name>
<feature type="domain" description="Recombinase" evidence="2">
    <location>
        <begin position="176"/>
        <end position="290"/>
    </location>
</feature>
<organism evidence="3 4">
    <name type="scientific">Gracilibacillus marinus</name>
    <dbReference type="NCBI Taxonomy" id="630535"/>
    <lineage>
        <taxon>Bacteria</taxon>
        <taxon>Bacillati</taxon>
        <taxon>Bacillota</taxon>
        <taxon>Bacilli</taxon>
        <taxon>Bacillales</taxon>
        <taxon>Bacillaceae</taxon>
        <taxon>Gracilibacillus</taxon>
    </lineage>
</organism>
<evidence type="ECO:0000259" key="2">
    <source>
        <dbReference type="PROSITE" id="PS51737"/>
    </source>
</evidence>
<evidence type="ECO:0000313" key="3">
    <source>
        <dbReference type="EMBL" id="MFC4388955.1"/>
    </source>
</evidence>
<dbReference type="PROSITE" id="PS51737">
    <property type="entry name" value="RECOMBINASE_DNA_BIND"/>
    <property type="match status" value="1"/>
</dbReference>
<dbReference type="SMART" id="SM00857">
    <property type="entry name" value="Resolvase"/>
    <property type="match status" value="1"/>
</dbReference>
<comment type="caution">
    <text evidence="3">The sequence shown here is derived from an EMBL/GenBank/DDBJ whole genome shotgun (WGS) entry which is preliminary data.</text>
</comment>
<evidence type="ECO:0000313" key="4">
    <source>
        <dbReference type="Proteomes" id="UP001595880"/>
    </source>
</evidence>
<dbReference type="Pfam" id="PF00239">
    <property type="entry name" value="Resolvase"/>
    <property type="match status" value="1"/>
</dbReference>
<dbReference type="RefSeq" id="WP_390200349.1">
    <property type="nucleotide sequence ID" value="NZ_JBHSDV010000005.1"/>
</dbReference>
<dbReference type="PANTHER" id="PTHR30461">
    <property type="entry name" value="DNA-INVERTASE FROM LAMBDOID PROPHAGE"/>
    <property type="match status" value="1"/>
</dbReference>
<dbReference type="InterPro" id="IPR036162">
    <property type="entry name" value="Resolvase-like_N_sf"/>
</dbReference>
<sequence>MPENKKVHYIPAKPPKRDKRVGIYCRVSTNSLDQLKSLTAQVSGLTRLVAATPQWLLVDVYMDIASSKTGSSRREFARMLDDCQSHNLEIILTKSISRFGRDTVDTLEALNLLKTLGIRVIFEQESLDTADTDSDLMISIIESIAQAENKSRSENIKWGIKQRAAQGTSKLYNRKCYGYVHDKEGNLIIKDDEAKNVTKIFEMYLHGKSVIGIVAELERLGVKSHTGKDKWSKRTIDVMLSNEKYTGSVRLLDNGKHEAVYLCEDNNPAIISKETFQAVQIEKIKRSNVIKDENGVLRKNKKYSSKQ</sequence>
<protein>
    <submittedName>
        <fullName evidence="3">Recombinase family protein</fullName>
    </submittedName>
</protein>
<dbReference type="PROSITE" id="PS51736">
    <property type="entry name" value="RECOMBINASES_3"/>
    <property type="match status" value="1"/>
</dbReference>
<dbReference type="Gene3D" id="3.40.50.1390">
    <property type="entry name" value="Resolvase, N-terminal catalytic domain"/>
    <property type="match status" value="1"/>
</dbReference>
<dbReference type="SUPFAM" id="SSF53041">
    <property type="entry name" value="Resolvase-like"/>
    <property type="match status" value="1"/>
</dbReference>
<reference evidence="4" key="1">
    <citation type="journal article" date="2019" name="Int. J. Syst. Evol. Microbiol.">
        <title>The Global Catalogue of Microorganisms (GCM) 10K type strain sequencing project: providing services to taxonomists for standard genome sequencing and annotation.</title>
        <authorList>
            <consortium name="The Broad Institute Genomics Platform"/>
            <consortium name="The Broad Institute Genome Sequencing Center for Infectious Disease"/>
            <person name="Wu L."/>
            <person name="Ma J."/>
        </authorList>
    </citation>
    <scope>NUCLEOTIDE SEQUENCE [LARGE SCALE GENOMIC DNA]</scope>
    <source>
        <strain evidence="4">KACC 14058</strain>
    </source>
</reference>
<proteinExistence type="predicted"/>